<evidence type="ECO:0000313" key="2">
    <source>
        <dbReference type="EMBL" id="CDQ11678.1"/>
    </source>
</evidence>
<reference evidence="2" key="2">
    <citation type="submission" date="2014-07" db="EMBL/GenBank/DDBJ databases">
        <title>Initial genome analysis of the psychrotolerant acidophile Acidithiobacillus ferrivorans CF27: insights into iron and sulfur oxidation pathways and into biofilm formation.</title>
        <authorList>
            <person name="Talla E."/>
            <person name="Hedrich S."/>
            <person name="Mangenot S."/>
            <person name="Ji B."/>
            <person name="Johnson D.B."/>
            <person name="Barbe V."/>
            <person name="Bonnefoy V."/>
        </authorList>
    </citation>
    <scope>NUCLEOTIDE SEQUENCE [LARGE SCALE GENOMIC DNA]</scope>
    <source>
        <strain evidence="2">CF27</strain>
    </source>
</reference>
<keyword evidence="1" id="KW-0732">Signal</keyword>
<dbReference type="RefSeq" id="WP_035194884.1">
    <property type="nucleotide sequence ID" value="NZ_CCCS020000054.1"/>
</dbReference>
<organism evidence="2">
    <name type="scientific">Acidithiobacillus ferrivorans</name>
    <dbReference type="NCBI Taxonomy" id="160808"/>
    <lineage>
        <taxon>Bacteria</taxon>
        <taxon>Pseudomonadati</taxon>
        <taxon>Pseudomonadota</taxon>
        <taxon>Acidithiobacillia</taxon>
        <taxon>Acidithiobacillales</taxon>
        <taxon>Acidithiobacillaceae</taxon>
        <taxon>Acidithiobacillus</taxon>
    </lineage>
</organism>
<accession>A0A060UY91</accession>
<feature type="chain" id="PRO_5001588061" evidence="1">
    <location>
        <begin position="44"/>
        <end position="102"/>
    </location>
</feature>
<dbReference type="EMBL" id="CCCS020000054">
    <property type="protein sequence ID" value="CDQ11678.1"/>
    <property type="molecule type" value="Genomic_DNA"/>
</dbReference>
<sequence length="102" mass="11769">MTLGTSHQEICKESQIMTIRFRHAALRGFMMMILMTAPLSAYAHEDHAPTNPRYETKILKDKAEYLTYTMIVQIKDGHWEEVVKDAQRVAEIGKQIQAINAY</sequence>
<protein>
    <submittedName>
        <fullName evidence="2">Uncharacterized protein</fullName>
    </submittedName>
</protein>
<dbReference type="AlphaFoldDB" id="A0A060UY91"/>
<evidence type="ECO:0000256" key="1">
    <source>
        <dbReference type="SAM" id="SignalP"/>
    </source>
</evidence>
<name>A0A060UY91_9PROT</name>
<proteinExistence type="predicted"/>
<gene>
    <name evidence="2" type="ORF">AFERRI_580011</name>
</gene>
<reference evidence="2" key="1">
    <citation type="submission" date="2014-03" db="EMBL/GenBank/DDBJ databases">
        <authorList>
            <person name="Genoscope - CEA"/>
        </authorList>
    </citation>
    <scope>NUCLEOTIDE SEQUENCE [LARGE SCALE GENOMIC DNA]</scope>
    <source>
        <strain evidence="2">CF27</strain>
    </source>
</reference>
<comment type="caution">
    <text evidence="2">The sequence shown here is derived from an EMBL/GenBank/DDBJ whole genome shotgun (WGS) entry which is preliminary data.</text>
</comment>
<feature type="signal peptide" evidence="1">
    <location>
        <begin position="1"/>
        <end position="43"/>
    </location>
</feature>